<evidence type="ECO:0000313" key="3">
    <source>
        <dbReference type="Proteomes" id="UP000184171"/>
    </source>
</evidence>
<feature type="transmembrane region" description="Helical" evidence="1">
    <location>
        <begin position="144"/>
        <end position="163"/>
    </location>
</feature>
<dbReference type="EMBL" id="FQZT01000002">
    <property type="protein sequence ID" value="SHI75522.1"/>
    <property type="molecule type" value="Genomic_DNA"/>
</dbReference>
<protein>
    <submittedName>
        <fullName evidence="2">Uncharacterized membrane protein</fullName>
    </submittedName>
</protein>
<feature type="transmembrane region" description="Helical" evidence="1">
    <location>
        <begin position="86"/>
        <end position="109"/>
    </location>
</feature>
<dbReference type="Proteomes" id="UP000184171">
    <property type="component" value="Unassembled WGS sequence"/>
</dbReference>
<dbReference type="AlphaFoldDB" id="A0A1M6DQN0"/>
<dbReference type="Pfam" id="PF08592">
    <property type="entry name" value="Anthrone_oxy"/>
    <property type="match status" value="1"/>
</dbReference>
<feature type="transmembrane region" description="Helical" evidence="1">
    <location>
        <begin position="6"/>
        <end position="36"/>
    </location>
</feature>
<dbReference type="InterPro" id="IPR013901">
    <property type="entry name" value="Anthrone_oxy"/>
</dbReference>
<keyword evidence="3" id="KW-1185">Reference proteome</keyword>
<keyword evidence="1" id="KW-0812">Transmembrane</keyword>
<name>A0A1M6DQN0_MALRU</name>
<evidence type="ECO:0000313" key="2">
    <source>
        <dbReference type="EMBL" id="SHI75522.1"/>
    </source>
</evidence>
<keyword evidence="1" id="KW-0472">Membrane</keyword>
<dbReference type="OrthoDB" id="428263at2"/>
<accession>A0A1M6DQN0</accession>
<keyword evidence="1" id="KW-1133">Transmembrane helix</keyword>
<dbReference type="STRING" id="1122189.SAMN02745165_00773"/>
<feature type="transmembrane region" description="Helical" evidence="1">
    <location>
        <begin position="57"/>
        <end position="80"/>
    </location>
</feature>
<proteinExistence type="predicted"/>
<reference evidence="2 3" key="1">
    <citation type="submission" date="2016-11" db="EMBL/GenBank/DDBJ databases">
        <authorList>
            <person name="Jaros S."/>
            <person name="Januszkiewicz K."/>
            <person name="Wedrychowicz H."/>
        </authorList>
    </citation>
    <scope>NUCLEOTIDE SEQUENCE [LARGE SCALE GENOMIC DNA]</scope>
    <source>
        <strain evidence="2 3">DSM 5091</strain>
    </source>
</reference>
<evidence type="ECO:0000256" key="1">
    <source>
        <dbReference type="SAM" id="Phobius"/>
    </source>
</evidence>
<organism evidence="2 3">
    <name type="scientific">Malonomonas rubra DSM 5091</name>
    <dbReference type="NCBI Taxonomy" id="1122189"/>
    <lineage>
        <taxon>Bacteria</taxon>
        <taxon>Pseudomonadati</taxon>
        <taxon>Thermodesulfobacteriota</taxon>
        <taxon>Desulfuromonadia</taxon>
        <taxon>Desulfuromonadales</taxon>
        <taxon>Geopsychrobacteraceae</taxon>
        <taxon>Malonomonas</taxon>
    </lineage>
</organism>
<gene>
    <name evidence="2" type="ORF">SAMN02745165_00773</name>
</gene>
<sequence length="164" mass="18274">MWVMQAASVLSTLLCSLVAGFLFSFAVVVMPGIKILDVRAFIRSFQVMDGVIQNNQLAFVLVWIGSIVFLPAAVLLGFWYLNGVGWSLLLIATLVYLLGVQLPTILINLPLNKQLQSQNVASLDEQSLKEVRDNFEQRWNLSNLFRTGVACLTSVLLMILLFIL</sequence>